<comment type="caution">
    <text evidence="2">The sequence shown here is derived from an EMBL/GenBank/DDBJ whole genome shotgun (WGS) entry which is preliminary data.</text>
</comment>
<dbReference type="InterPro" id="IPR017946">
    <property type="entry name" value="PLC-like_Pdiesterase_TIM-brl"/>
</dbReference>
<dbReference type="GO" id="GO:0008081">
    <property type="term" value="F:phosphoric diester hydrolase activity"/>
    <property type="evidence" value="ECO:0007669"/>
    <property type="project" value="InterPro"/>
</dbReference>
<accession>A0AAU9VYR8</accession>
<dbReference type="AlphaFoldDB" id="A0AAU9VYR8"/>
<dbReference type="PANTHER" id="PTHR13593:SF113">
    <property type="entry name" value="SI:DKEY-266F7.9"/>
    <property type="match status" value="1"/>
</dbReference>
<dbReference type="PANTHER" id="PTHR13593">
    <property type="match status" value="1"/>
</dbReference>
<dbReference type="Proteomes" id="UP001159428">
    <property type="component" value="Unassembled WGS sequence"/>
</dbReference>
<protein>
    <submittedName>
        <fullName evidence="2">Uncharacterized protein</fullName>
    </submittedName>
</protein>
<dbReference type="InterPro" id="IPR051057">
    <property type="entry name" value="PI-PLC_domain"/>
</dbReference>
<feature type="signal peptide" evidence="1">
    <location>
        <begin position="1"/>
        <end position="24"/>
    </location>
</feature>
<dbReference type="Gene3D" id="3.20.20.190">
    <property type="entry name" value="Phosphatidylinositol (PI) phosphodiesterase"/>
    <property type="match status" value="1"/>
</dbReference>
<gene>
    <name evidence="2" type="ORF">PMEA_00029023</name>
</gene>
<evidence type="ECO:0000313" key="3">
    <source>
        <dbReference type="Proteomes" id="UP001159428"/>
    </source>
</evidence>
<dbReference type="Pfam" id="PF26178">
    <property type="entry name" value="PI-PLC_cat"/>
    <property type="match status" value="1"/>
</dbReference>
<keyword evidence="3" id="KW-1185">Reference proteome</keyword>
<feature type="non-terminal residue" evidence="2">
    <location>
        <position position="618"/>
    </location>
</feature>
<sequence>MFLSRFWVFVSMILIATCCSRIDGFWFFSCPHGNGLGHAGDVCSAFCRCHPSNTCEAGIQKCAPPGRYRDRCHATRPCATGLSCHPGVQKCFHVPRRHGEPCVMGYACGSGLSCEPGVQACFHHPRQYEEPCSAGYPCAPGLSCQPGYQRCLHHPRLENERCSAGYTCADGLDCRLCDKPYATCQLSRVPSLTEQDYGRPFNKVAFLVTHNSFSHSPNFAVWARNQRFSVSQQLKDGVRGFMLDIYPGWGAAEVRLCHSSCFWSGSTDLLSTLIEIRKFLESDIRVVITIIFEDYLKNPTILKNVFDQAGISPYVLLKDNWGDGFTDWPTLNDMRRLGRLVVFNNNGLHGFPYTEFNMWRYVRENRYGTPSRKKRECVDRGESRWNVDWNDHWSLVLVNWFNTLANPLQPCLNSFEEIREKLNTCHDKFGYWANFIAVNYYTAGSGGGAFQAVKWLNNKFKGETSVSKIRKASLIPFPDMVTHWDTANQQRQTKPIPRQDMIDGPGYGKGFHTLSDVLSRILKHRLFKWGERKNTTKIISIASATNITASNAYMASQGKISSNEKHSQDSQLGKLSTIFQDFGGNDTFLKRNDPLRNHRIQINHDLRETTQWRVSRSR</sequence>
<feature type="chain" id="PRO_5043807203" evidence="1">
    <location>
        <begin position="25"/>
        <end position="618"/>
    </location>
</feature>
<proteinExistence type="predicted"/>
<dbReference type="GO" id="GO:0006629">
    <property type="term" value="P:lipid metabolic process"/>
    <property type="evidence" value="ECO:0007669"/>
    <property type="project" value="InterPro"/>
</dbReference>
<name>A0AAU9VYR8_9CNID</name>
<evidence type="ECO:0000256" key="1">
    <source>
        <dbReference type="SAM" id="SignalP"/>
    </source>
</evidence>
<reference evidence="2 3" key="1">
    <citation type="submission" date="2022-05" db="EMBL/GenBank/DDBJ databases">
        <authorList>
            <consortium name="Genoscope - CEA"/>
            <person name="William W."/>
        </authorList>
    </citation>
    <scope>NUCLEOTIDE SEQUENCE [LARGE SCALE GENOMIC DNA]</scope>
</reference>
<evidence type="ECO:0000313" key="2">
    <source>
        <dbReference type="EMBL" id="CAH3042798.1"/>
    </source>
</evidence>
<dbReference type="SUPFAM" id="SSF51695">
    <property type="entry name" value="PLC-like phosphodiesterases"/>
    <property type="match status" value="1"/>
</dbReference>
<dbReference type="EMBL" id="CALNXJ010000006">
    <property type="protein sequence ID" value="CAH3042798.1"/>
    <property type="molecule type" value="Genomic_DNA"/>
</dbReference>
<keyword evidence="1" id="KW-0732">Signal</keyword>
<organism evidence="2 3">
    <name type="scientific">Pocillopora meandrina</name>
    <dbReference type="NCBI Taxonomy" id="46732"/>
    <lineage>
        <taxon>Eukaryota</taxon>
        <taxon>Metazoa</taxon>
        <taxon>Cnidaria</taxon>
        <taxon>Anthozoa</taxon>
        <taxon>Hexacorallia</taxon>
        <taxon>Scleractinia</taxon>
        <taxon>Astrocoeniina</taxon>
        <taxon>Pocilloporidae</taxon>
        <taxon>Pocillopora</taxon>
    </lineage>
</organism>
<dbReference type="PROSITE" id="PS50007">
    <property type="entry name" value="PIPLC_X_DOMAIN"/>
    <property type="match status" value="1"/>
</dbReference>